<accession>A0AC35TGJ3</accession>
<evidence type="ECO:0000313" key="2">
    <source>
        <dbReference type="WBParaSite" id="RSKR_0000030700.1"/>
    </source>
</evidence>
<dbReference type="WBParaSite" id="RSKR_0000030700.1">
    <property type="protein sequence ID" value="RSKR_0000030700.1"/>
    <property type="gene ID" value="RSKR_0000030700"/>
</dbReference>
<dbReference type="Proteomes" id="UP000095286">
    <property type="component" value="Unplaced"/>
</dbReference>
<organism evidence="1 2">
    <name type="scientific">Rhabditophanes sp. KR3021</name>
    <dbReference type="NCBI Taxonomy" id="114890"/>
    <lineage>
        <taxon>Eukaryota</taxon>
        <taxon>Metazoa</taxon>
        <taxon>Ecdysozoa</taxon>
        <taxon>Nematoda</taxon>
        <taxon>Chromadorea</taxon>
        <taxon>Rhabditida</taxon>
        <taxon>Tylenchina</taxon>
        <taxon>Panagrolaimomorpha</taxon>
        <taxon>Strongyloidoidea</taxon>
        <taxon>Alloionematidae</taxon>
        <taxon>Rhabditophanes</taxon>
    </lineage>
</organism>
<sequence>MDFNANANCHNQGHGLTHKKTNFDEMYRSAVINFVAHNYETSIEQCEKLLAVTGVEGAQKYGTKAMNCMAQCYWHLGELNDAWYWVGESLQLNWNELVEGYKSALEQEIEENRVLAKIANDEGVFEMERGNWEEALKYLNTAIKHDPVGGVIYLNKADCEMQLKNWRAGFLDYKAAFVLGQKSKEVKEARRFAHDQWKSKSSKLRRHPKKPLTPNVAN</sequence>
<evidence type="ECO:0000313" key="1">
    <source>
        <dbReference type="Proteomes" id="UP000095286"/>
    </source>
</evidence>
<reference evidence="2" key="1">
    <citation type="submission" date="2016-11" db="UniProtKB">
        <authorList>
            <consortium name="WormBaseParasite"/>
        </authorList>
    </citation>
    <scope>IDENTIFICATION</scope>
    <source>
        <strain evidence="2">KR3021</strain>
    </source>
</reference>
<name>A0AC35TGJ3_9BILA</name>
<protein>
    <submittedName>
        <fullName evidence="2">TPR_REGION domain-containing protein</fullName>
    </submittedName>
</protein>
<proteinExistence type="predicted"/>